<dbReference type="Gene3D" id="2.20.25.90">
    <property type="entry name" value="ADC-like domains"/>
    <property type="match status" value="1"/>
</dbReference>
<dbReference type="PROSITE" id="PS51669">
    <property type="entry name" value="4FE4S_MOW_BIS_MGD"/>
    <property type="match status" value="1"/>
</dbReference>
<dbReference type="GO" id="GO:0016491">
    <property type="term" value="F:oxidoreductase activity"/>
    <property type="evidence" value="ECO:0007669"/>
    <property type="project" value="UniProtKB-KW"/>
</dbReference>
<dbReference type="SUPFAM" id="SSF50692">
    <property type="entry name" value="ADC-like"/>
    <property type="match status" value="1"/>
</dbReference>
<dbReference type="Gene3D" id="3.40.228.10">
    <property type="entry name" value="Dimethylsulfoxide Reductase, domain 2"/>
    <property type="match status" value="1"/>
</dbReference>
<comment type="cofactor">
    <cofactor evidence="1">
        <name>[4Fe-4S] cluster</name>
        <dbReference type="ChEBI" id="CHEBI:49883"/>
    </cofactor>
</comment>
<feature type="domain" description="4Fe-4S Mo/W bis-MGD-type" evidence="11">
    <location>
        <begin position="56"/>
        <end position="112"/>
    </location>
</feature>
<dbReference type="Proteomes" id="UP000830729">
    <property type="component" value="Chromosome"/>
</dbReference>
<reference evidence="12 13" key="1">
    <citation type="submission" date="2022-04" db="EMBL/GenBank/DDBJ databases">
        <title>Diverse halophilic archaea isolated from saline environments.</title>
        <authorList>
            <person name="Cui H.-L."/>
        </authorList>
    </citation>
    <scope>NUCLEOTIDE SEQUENCE [LARGE SCALE GENOMIC DNA]</scope>
    <source>
        <strain evidence="12 13">XZYJT49</strain>
    </source>
</reference>
<evidence type="ECO:0000259" key="11">
    <source>
        <dbReference type="PROSITE" id="PS51669"/>
    </source>
</evidence>
<organism evidence="12 13">
    <name type="scientific">Halorussus limi</name>
    <dbReference type="NCBI Taxonomy" id="2938695"/>
    <lineage>
        <taxon>Archaea</taxon>
        <taxon>Methanobacteriati</taxon>
        <taxon>Methanobacteriota</taxon>
        <taxon>Stenosarchaea group</taxon>
        <taxon>Halobacteria</taxon>
        <taxon>Halobacteriales</taxon>
        <taxon>Haladaptataceae</taxon>
        <taxon>Halorussus</taxon>
    </lineage>
</organism>
<feature type="region of interest" description="Disordered" evidence="10">
    <location>
        <begin position="1076"/>
        <end position="1099"/>
    </location>
</feature>
<evidence type="ECO:0000256" key="1">
    <source>
        <dbReference type="ARBA" id="ARBA00001966"/>
    </source>
</evidence>
<dbReference type="Gene3D" id="2.40.40.20">
    <property type="match status" value="1"/>
</dbReference>
<accession>A0A8U0HSI1</accession>
<evidence type="ECO:0000256" key="7">
    <source>
        <dbReference type="ARBA" id="ARBA00023002"/>
    </source>
</evidence>
<keyword evidence="8" id="KW-0408">Iron</keyword>
<evidence type="ECO:0000256" key="8">
    <source>
        <dbReference type="ARBA" id="ARBA00023004"/>
    </source>
</evidence>
<dbReference type="PANTHER" id="PTHR43598">
    <property type="entry name" value="TUNGSTEN-CONTAINING FORMYLMETHANOFURAN DEHYDROGENASE 2 SUBUNIT B"/>
    <property type="match status" value="1"/>
</dbReference>
<evidence type="ECO:0000256" key="6">
    <source>
        <dbReference type="ARBA" id="ARBA00022729"/>
    </source>
</evidence>
<dbReference type="InterPro" id="IPR009010">
    <property type="entry name" value="Asp_de-COase-like_dom_sf"/>
</dbReference>
<gene>
    <name evidence="12" type="ORF">M0R89_14640</name>
</gene>
<keyword evidence="7" id="KW-0560">Oxidoreductase</keyword>
<dbReference type="InterPro" id="IPR006963">
    <property type="entry name" value="Mopterin_OxRdtase_4Fe-4S_dom"/>
</dbReference>
<dbReference type="GO" id="GO:0009061">
    <property type="term" value="P:anaerobic respiration"/>
    <property type="evidence" value="ECO:0007669"/>
    <property type="project" value="TreeGrafter"/>
</dbReference>
<evidence type="ECO:0000313" key="12">
    <source>
        <dbReference type="EMBL" id="UPV73771.1"/>
    </source>
</evidence>
<evidence type="ECO:0000256" key="10">
    <source>
        <dbReference type="SAM" id="MobiDB-lite"/>
    </source>
</evidence>
<evidence type="ECO:0000256" key="9">
    <source>
        <dbReference type="ARBA" id="ARBA00023014"/>
    </source>
</evidence>
<protein>
    <submittedName>
        <fullName evidence="12">Molybdopterin-dependent oxidoreductase</fullName>
    </submittedName>
</protein>
<dbReference type="EMBL" id="CP096659">
    <property type="protein sequence ID" value="UPV73771.1"/>
    <property type="molecule type" value="Genomic_DNA"/>
</dbReference>
<feature type="compositionally biased region" description="Polar residues" evidence="10">
    <location>
        <begin position="566"/>
        <end position="576"/>
    </location>
</feature>
<dbReference type="PROSITE" id="PS51318">
    <property type="entry name" value="TAT"/>
    <property type="match status" value="1"/>
</dbReference>
<dbReference type="PANTHER" id="PTHR43598:SF1">
    <property type="entry name" value="FORMATE DEHYDROGENASE-O MAJOR SUBUNIT"/>
    <property type="match status" value="1"/>
</dbReference>
<keyword evidence="13" id="KW-1185">Reference proteome</keyword>
<dbReference type="Pfam" id="PF00384">
    <property type="entry name" value="Molybdopterin"/>
    <property type="match status" value="1"/>
</dbReference>
<dbReference type="KEGG" id="halx:M0R89_14640"/>
<feature type="region of interest" description="Disordered" evidence="10">
    <location>
        <begin position="564"/>
        <end position="587"/>
    </location>
</feature>
<proteinExistence type="inferred from homology"/>
<dbReference type="InterPro" id="IPR006311">
    <property type="entry name" value="TAT_signal"/>
</dbReference>
<comment type="similarity">
    <text evidence="3">Belongs to the prokaryotic molybdopterin-containing oxidoreductase family.</text>
</comment>
<dbReference type="InterPro" id="IPR006656">
    <property type="entry name" value="Mopterin_OxRdtase"/>
</dbReference>
<evidence type="ECO:0000256" key="4">
    <source>
        <dbReference type="ARBA" id="ARBA00022485"/>
    </source>
</evidence>
<dbReference type="SMART" id="SM00926">
    <property type="entry name" value="Molybdop_Fe4S4"/>
    <property type="match status" value="1"/>
</dbReference>
<dbReference type="Gene3D" id="3.40.50.740">
    <property type="match status" value="2"/>
</dbReference>
<comment type="subcellular location">
    <subcellularLocation>
        <location evidence="2">Cell envelope</location>
    </subcellularLocation>
</comment>
<dbReference type="Pfam" id="PF04879">
    <property type="entry name" value="Molybdop_Fe4S4"/>
    <property type="match status" value="1"/>
</dbReference>
<evidence type="ECO:0000256" key="3">
    <source>
        <dbReference type="ARBA" id="ARBA00010312"/>
    </source>
</evidence>
<dbReference type="GeneID" id="72186461"/>
<dbReference type="InterPro" id="IPR006657">
    <property type="entry name" value="MoPterin_dinucl-bd_dom"/>
</dbReference>
<keyword evidence="5" id="KW-0479">Metal-binding</keyword>
<dbReference type="RefSeq" id="WP_248649823.1">
    <property type="nucleotide sequence ID" value="NZ_CP096659.1"/>
</dbReference>
<feature type="compositionally biased region" description="Basic and acidic residues" evidence="10">
    <location>
        <begin position="1078"/>
        <end position="1099"/>
    </location>
</feature>
<feature type="region of interest" description="Disordered" evidence="10">
    <location>
        <begin position="813"/>
        <end position="845"/>
    </location>
</feature>
<dbReference type="GO" id="GO:0043546">
    <property type="term" value="F:molybdopterin cofactor binding"/>
    <property type="evidence" value="ECO:0007669"/>
    <property type="project" value="InterPro"/>
</dbReference>
<keyword evidence="6" id="KW-0732">Signal</keyword>
<feature type="compositionally biased region" description="Polar residues" evidence="10">
    <location>
        <begin position="813"/>
        <end position="836"/>
    </location>
</feature>
<dbReference type="GO" id="GO:0009055">
    <property type="term" value="F:electron transfer activity"/>
    <property type="evidence" value="ECO:0007669"/>
    <property type="project" value="TreeGrafter"/>
</dbReference>
<evidence type="ECO:0000256" key="2">
    <source>
        <dbReference type="ARBA" id="ARBA00004196"/>
    </source>
</evidence>
<name>A0A8U0HSI1_9EURY</name>
<dbReference type="GO" id="GO:0030151">
    <property type="term" value="F:molybdenum ion binding"/>
    <property type="evidence" value="ECO:0007669"/>
    <property type="project" value="TreeGrafter"/>
</dbReference>
<evidence type="ECO:0000256" key="5">
    <source>
        <dbReference type="ARBA" id="ARBA00022723"/>
    </source>
</evidence>
<sequence length="1099" mass="122676">MSTQPTEPVSLDLDRRSFVKASALAGAVALGGSATGQVLAQDESGEDEPEGALGQTETVKTICNFCAVGCGFKGERKGDAFVGQEPWHEHPVNNGSLCSKGAGIYGSEHSPKRLKHPLKLVNGEWRKVSWDAAMKEVGQKLNKYREESGPDSVMWLGSAHHSNEEAYAFRKLAAFFGTTNVDHQARICHSTTVAGLANTWGYGAMTNTINDYRNFDLDIIIGQNPAEAHPIAMQHILEGQKRGGKIVVIEPRFTKTAAHADHFYRLRPGTDTALMMGLLRYLRDQGELDQQMLGERVNGWPDVEAELDRYDLQTVSDITWIDPADIREIGDLVIENKPSVQIEWAMGGTQHNNGTQHIRSYALLSLASGSAARSGGGLQVMRGHSNVQGATDLGPNSHILPGYYSVTSPGSWQYWADVWDQSPWTSGNTSFKDLNSRYDNMPKQKWQDQAAEATSAFINVGDAKVPSRSMMFQKGLTVARWFEGALPKEERLNKAQLYQPNRLRAAVFDGHSANSISEMDKQKKAMENLDLLVVVDMFPSLASVMSERDDGVIILPASSQYEHHGTVTNSHRSVQWRNPVRPPSHNSKTDMQIIQELAAELGHGEHFDWGGGPELFNGKSTYEQCLKEINLGVRTIGYQQDPQRLQRQYEYDYAFSTEDLEGKSGPVEGEYWQLPWPCWGEGHPGTPIIWRDDLDPRDGGQDFRARWGTKAPTRKEWNQMVKAGDIPDEKRYPFEKTVQQQGQKGLDMLRASYDPDWWNGQGEIQGVPQYPGFHVVWPQDITNPDALSVPYEYALREDKSVFDTAKRLKQMKQNGNLKPANAVSSINPQEYSQYDSKQPDAPTGRGRARAVAWNFLDTVPVHREPIESPRPDLVEQWPANGTQTNFYRLDQDNAAIQKTATKKANQQGMDTIMTTGRQVEHQGGGSESRSNVFLADLQPHMYAEIHPDKAETIGQNQQGVSAGVDGGDLVVVQTTDRGSVVVKARVTHRPNPREIFLPFHWGGVFHGKSLEEKYPDGMVPYAIGDSANIVTSRGYDAETQMQETKPAMVRLWKATKSKMQDLNMWEDGRMVGFDAEFPQDRDGVGTQKDFDVRDRQTTQ</sequence>
<keyword evidence="4" id="KW-0004">4Fe-4S</keyword>
<evidence type="ECO:0000313" key="13">
    <source>
        <dbReference type="Proteomes" id="UP000830729"/>
    </source>
</evidence>
<dbReference type="Pfam" id="PF01568">
    <property type="entry name" value="Molydop_binding"/>
    <property type="match status" value="1"/>
</dbReference>
<dbReference type="SUPFAM" id="SSF53706">
    <property type="entry name" value="Formate dehydrogenase/DMSO reductase, domains 1-3"/>
    <property type="match status" value="1"/>
</dbReference>
<keyword evidence="9" id="KW-0411">Iron-sulfur</keyword>
<dbReference type="AlphaFoldDB" id="A0A8U0HSI1"/>
<dbReference type="GO" id="GO:0051539">
    <property type="term" value="F:4 iron, 4 sulfur cluster binding"/>
    <property type="evidence" value="ECO:0007669"/>
    <property type="project" value="UniProtKB-KW"/>
</dbReference>